<organism evidence="1 2">
    <name type="scientific">Chenggangzhangella methanolivorans</name>
    <dbReference type="NCBI Taxonomy" id="1437009"/>
    <lineage>
        <taxon>Bacteria</taxon>
        <taxon>Pseudomonadati</taxon>
        <taxon>Pseudomonadota</taxon>
        <taxon>Alphaproteobacteria</taxon>
        <taxon>Hyphomicrobiales</taxon>
        <taxon>Methylopilaceae</taxon>
        <taxon>Chenggangzhangella</taxon>
    </lineage>
</organism>
<reference evidence="1" key="1">
    <citation type="submission" date="2021-08" db="EMBL/GenBank/DDBJ databases">
        <authorList>
            <person name="Zhang H."/>
            <person name="Xu M."/>
            <person name="Yu Z."/>
            <person name="Yang L."/>
            <person name="Cai Y."/>
        </authorList>
    </citation>
    <scope>NUCLEOTIDE SEQUENCE</scope>
    <source>
        <strain evidence="1">CHL1</strain>
    </source>
</reference>
<accession>A0A9E6UHI1</accession>
<evidence type="ECO:0000313" key="2">
    <source>
        <dbReference type="Proteomes" id="UP000825701"/>
    </source>
</evidence>
<protein>
    <submittedName>
        <fullName evidence="1">Uncharacterized protein</fullName>
    </submittedName>
</protein>
<dbReference type="RefSeq" id="WP_261402919.1">
    <property type="nucleotide sequence ID" value="NZ_CP081869.1"/>
</dbReference>
<keyword evidence="2" id="KW-1185">Reference proteome</keyword>
<name>A0A9E6UHI1_9HYPH</name>
<gene>
    <name evidence="1" type="ORF">K6K41_24610</name>
</gene>
<dbReference type="Proteomes" id="UP000825701">
    <property type="component" value="Chromosome"/>
</dbReference>
<dbReference type="KEGG" id="cmet:K6K41_24610"/>
<dbReference type="AlphaFoldDB" id="A0A9E6UHI1"/>
<dbReference type="EMBL" id="CP081869">
    <property type="protein sequence ID" value="QZN99807.1"/>
    <property type="molecule type" value="Genomic_DNA"/>
</dbReference>
<proteinExistence type="predicted"/>
<sequence length="47" mass="5223">MPIVVRALAADLAERVPPGAYRYDLLARRGGLTALVESDERFFDFPS</sequence>
<evidence type="ECO:0000313" key="1">
    <source>
        <dbReference type="EMBL" id="QZN99807.1"/>
    </source>
</evidence>